<gene>
    <name evidence="8" type="ORF">PMAYCL1PPCAC_23652</name>
</gene>
<dbReference type="EMBL" id="BTRK01000005">
    <property type="protein sequence ID" value="GMR53457.1"/>
    <property type="molecule type" value="Genomic_DNA"/>
</dbReference>
<dbReference type="PRINTS" id="PR01748">
    <property type="entry name" value="AP2TNSCPFCT"/>
</dbReference>
<keyword evidence="6" id="KW-0539">Nucleus</keyword>
<dbReference type="PANTHER" id="PTHR10812">
    <property type="entry name" value="TRANSCRIPTION FACTOR AP-2"/>
    <property type="match status" value="1"/>
</dbReference>
<protein>
    <recommendedName>
        <fullName evidence="7">Transcription factor AP-2 C-terminal domain-containing protein</fullName>
    </recommendedName>
</protein>
<evidence type="ECO:0000256" key="3">
    <source>
        <dbReference type="ARBA" id="ARBA00023015"/>
    </source>
</evidence>
<name>A0AAN5I5T8_9BILA</name>
<accession>A0AAN5I5T8</accession>
<dbReference type="PANTHER" id="PTHR10812:SF17">
    <property type="entry name" value="TRANSCRIPTION FACTOR AP-2, ISOFORM D"/>
    <property type="match status" value="1"/>
</dbReference>
<dbReference type="InterPro" id="IPR013854">
    <property type="entry name" value="TF_AP2_C"/>
</dbReference>
<dbReference type="GO" id="GO:0000981">
    <property type="term" value="F:DNA-binding transcription factor activity, RNA polymerase II-specific"/>
    <property type="evidence" value="ECO:0007669"/>
    <property type="project" value="TreeGrafter"/>
</dbReference>
<sequence>CSNEEFDKGSVSFLPLFIYLHSFSDASMGENEQVEASEEDLVDTNYYPRRDWTNPYHCPQQFALCRYDEQPAYAKEMIIPYPPVMWNRQDTALSSSSLRCIDPNEIYCTVPGRTSLLSSTTKYNVSVGEIQRRINQPECLNASLLGGILRKAKSKDGGKSLRESLRKLGIILPAGRRKQTTVTAWTALVEEEAIHMGRDFALVCEKEFHCREVSVHLVKPEMSDGEYTTRRMTLMNARQVVDELMTLISSDTTPVTGLPLDSRPILHPFLQEHLSHFSLVSLSLSLPSPLNYSSQVTHGFGCIAISSSLGIARSIIDEAITFLDRSNAHFAPFPQHKIM</sequence>
<dbReference type="InterPro" id="IPR004979">
    <property type="entry name" value="TF_AP2"/>
</dbReference>
<dbReference type="GO" id="GO:0042127">
    <property type="term" value="P:regulation of cell population proliferation"/>
    <property type="evidence" value="ECO:0007669"/>
    <property type="project" value="TreeGrafter"/>
</dbReference>
<reference evidence="9" key="1">
    <citation type="submission" date="2022-10" db="EMBL/GenBank/DDBJ databases">
        <title>Genome assembly of Pristionchus species.</title>
        <authorList>
            <person name="Yoshida K."/>
            <person name="Sommer R.J."/>
        </authorList>
    </citation>
    <scope>NUCLEOTIDE SEQUENCE [LARGE SCALE GENOMIC DNA]</scope>
    <source>
        <strain evidence="9">RS5460</strain>
    </source>
</reference>
<evidence type="ECO:0000313" key="8">
    <source>
        <dbReference type="EMBL" id="GMR53457.1"/>
    </source>
</evidence>
<keyword evidence="3" id="KW-0805">Transcription regulation</keyword>
<evidence type="ECO:0000259" key="7">
    <source>
        <dbReference type="Pfam" id="PF03299"/>
    </source>
</evidence>
<dbReference type="Proteomes" id="UP001328107">
    <property type="component" value="Unassembled WGS sequence"/>
</dbReference>
<keyword evidence="4" id="KW-0238">DNA-binding</keyword>
<evidence type="ECO:0000256" key="6">
    <source>
        <dbReference type="ARBA" id="ARBA00023242"/>
    </source>
</evidence>
<comment type="subcellular location">
    <subcellularLocation>
        <location evidence="1">Nucleus</location>
    </subcellularLocation>
</comment>
<evidence type="ECO:0000256" key="5">
    <source>
        <dbReference type="ARBA" id="ARBA00023163"/>
    </source>
</evidence>
<comment type="caution">
    <text evidence="8">The sequence shown here is derived from an EMBL/GenBank/DDBJ whole genome shotgun (WGS) entry which is preliminary data.</text>
</comment>
<dbReference type="GO" id="GO:0005634">
    <property type="term" value="C:nucleus"/>
    <property type="evidence" value="ECO:0007669"/>
    <property type="project" value="UniProtKB-SubCell"/>
</dbReference>
<proteinExistence type="inferred from homology"/>
<comment type="similarity">
    <text evidence="2">Belongs to the AP-2 family.</text>
</comment>
<dbReference type="Pfam" id="PF03299">
    <property type="entry name" value="TF_AP-2"/>
    <property type="match status" value="1"/>
</dbReference>
<evidence type="ECO:0000256" key="1">
    <source>
        <dbReference type="ARBA" id="ARBA00004123"/>
    </source>
</evidence>
<feature type="non-terminal residue" evidence="8">
    <location>
        <position position="1"/>
    </location>
</feature>
<dbReference type="GO" id="GO:0000977">
    <property type="term" value="F:RNA polymerase II transcription regulatory region sequence-specific DNA binding"/>
    <property type="evidence" value="ECO:0007669"/>
    <property type="project" value="TreeGrafter"/>
</dbReference>
<evidence type="ECO:0000256" key="2">
    <source>
        <dbReference type="ARBA" id="ARBA00007770"/>
    </source>
</evidence>
<keyword evidence="9" id="KW-1185">Reference proteome</keyword>
<organism evidence="8 9">
    <name type="scientific">Pristionchus mayeri</name>
    <dbReference type="NCBI Taxonomy" id="1317129"/>
    <lineage>
        <taxon>Eukaryota</taxon>
        <taxon>Metazoa</taxon>
        <taxon>Ecdysozoa</taxon>
        <taxon>Nematoda</taxon>
        <taxon>Chromadorea</taxon>
        <taxon>Rhabditida</taxon>
        <taxon>Rhabditina</taxon>
        <taxon>Diplogasteromorpha</taxon>
        <taxon>Diplogasteroidea</taxon>
        <taxon>Neodiplogasteridae</taxon>
        <taxon>Pristionchus</taxon>
    </lineage>
</organism>
<keyword evidence="5" id="KW-0804">Transcription</keyword>
<feature type="domain" description="Transcription factor AP-2 C-terminal" evidence="7">
    <location>
        <begin position="107"/>
        <end position="281"/>
    </location>
</feature>
<evidence type="ECO:0000256" key="4">
    <source>
        <dbReference type="ARBA" id="ARBA00023125"/>
    </source>
</evidence>
<evidence type="ECO:0000313" key="9">
    <source>
        <dbReference type="Proteomes" id="UP001328107"/>
    </source>
</evidence>
<dbReference type="AlphaFoldDB" id="A0AAN5I5T8"/>